<keyword evidence="2" id="KW-0964">Secreted</keyword>
<evidence type="ECO:0000259" key="5">
    <source>
        <dbReference type="Pfam" id="PF17210"/>
    </source>
</evidence>
<feature type="chain" id="PRO_5045376239" evidence="4">
    <location>
        <begin position="28"/>
        <end position="271"/>
    </location>
</feature>
<dbReference type="InterPro" id="IPR033764">
    <property type="entry name" value="Sdr_B"/>
</dbReference>
<keyword evidence="7" id="KW-1185">Reference proteome</keyword>
<keyword evidence="3 4" id="KW-0732">Signal</keyword>
<dbReference type="Gene3D" id="2.60.40.10">
    <property type="entry name" value="Immunoglobulins"/>
    <property type="match status" value="1"/>
</dbReference>
<sequence length="271" mass="28475">MRSTTRSVAAAALALCSTIALTLPASASAEASATGLVWADTDFDGVQDEGEAGVGDITIAAYRADNTEAGSAVTDKSGRYSLPLTGGPYKLRPKSLPFANTVTRPDVGDDARDSDFDWNGWETASFSCAPGCPTADLGLVPRKQDIAIAVAPNDKMTSRNNSFPVDVTVSNVGTVPNGADWIDVGIQPGLDITSASGDGWACKIDKDAAWPNLFCRSEAGNDPGTSRPPIRVWVNPTVERGDLNMDFGVAGFRRSESVFTNNVATLRVRVS</sequence>
<evidence type="ECO:0000256" key="4">
    <source>
        <dbReference type="SAM" id="SignalP"/>
    </source>
</evidence>
<dbReference type="SUPFAM" id="SSF117074">
    <property type="entry name" value="Hypothetical protein PA1324"/>
    <property type="match status" value="1"/>
</dbReference>
<dbReference type="Proteomes" id="UP001589693">
    <property type="component" value="Unassembled WGS sequence"/>
</dbReference>
<name>A0ABV6A3X7_9PSEU</name>
<evidence type="ECO:0000256" key="3">
    <source>
        <dbReference type="ARBA" id="ARBA00022729"/>
    </source>
</evidence>
<comment type="subcellular location">
    <subcellularLocation>
        <location evidence="1">Secreted</location>
    </subcellularLocation>
</comment>
<feature type="signal peptide" evidence="4">
    <location>
        <begin position="1"/>
        <end position="27"/>
    </location>
</feature>
<accession>A0ABV6A3X7</accession>
<proteinExistence type="predicted"/>
<evidence type="ECO:0000256" key="2">
    <source>
        <dbReference type="ARBA" id="ARBA00022525"/>
    </source>
</evidence>
<dbReference type="RefSeq" id="WP_377856782.1">
    <property type="nucleotide sequence ID" value="NZ_JBHLZU010000020.1"/>
</dbReference>
<comment type="caution">
    <text evidence="6">The sequence shown here is derived from an EMBL/GenBank/DDBJ whole genome shotgun (WGS) entry which is preliminary data.</text>
</comment>
<evidence type="ECO:0000256" key="1">
    <source>
        <dbReference type="ARBA" id="ARBA00004613"/>
    </source>
</evidence>
<dbReference type="InterPro" id="IPR013783">
    <property type="entry name" value="Ig-like_fold"/>
</dbReference>
<dbReference type="Pfam" id="PF17210">
    <property type="entry name" value="SdrD_B"/>
    <property type="match status" value="1"/>
</dbReference>
<protein>
    <submittedName>
        <fullName evidence="6">SdrD B-like domain-containing protein</fullName>
    </submittedName>
</protein>
<evidence type="ECO:0000313" key="7">
    <source>
        <dbReference type="Proteomes" id="UP001589693"/>
    </source>
</evidence>
<gene>
    <name evidence="6" type="ORF">ACFFQA_24725</name>
</gene>
<reference evidence="6 7" key="1">
    <citation type="submission" date="2024-09" db="EMBL/GenBank/DDBJ databases">
        <authorList>
            <person name="Sun Q."/>
            <person name="Mori K."/>
        </authorList>
    </citation>
    <scope>NUCLEOTIDE SEQUENCE [LARGE SCALE GENOMIC DNA]</scope>
    <source>
        <strain evidence="6 7">TBRC 7907</strain>
    </source>
</reference>
<dbReference type="EMBL" id="JBHLZU010000020">
    <property type="protein sequence ID" value="MFB9907153.1"/>
    <property type="molecule type" value="Genomic_DNA"/>
</dbReference>
<organism evidence="6 7">
    <name type="scientific">Allokutzneria oryzae</name>
    <dbReference type="NCBI Taxonomy" id="1378989"/>
    <lineage>
        <taxon>Bacteria</taxon>
        <taxon>Bacillati</taxon>
        <taxon>Actinomycetota</taxon>
        <taxon>Actinomycetes</taxon>
        <taxon>Pseudonocardiales</taxon>
        <taxon>Pseudonocardiaceae</taxon>
        <taxon>Allokutzneria</taxon>
    </lineage>
</organism>
<evidence type="ECO:0000313" key="6">
    <source>
        <dbReference type="EMBL" id="MFB9907153.1"/>
    </source>
</evidence>
<feature type="domain" description="SD-repeat containing protein B" evidence="5">
    <location>
        <begin position="36"/>
        <end position="127"/>
    </location>
</feature>